<feature type="domain" description="Extradiol ring-cleavage dioxygenase class III enzyme subunit B" evidence="1">
    <location>
        <begin position="8"/>
        <end position="271"/>
    </location>
</feature>
<keyword evidence="2" id="KW-0560">Oxidoreductase</keyword>
<dbReference type="EMBL" id="JBHUFC010000025">
    <property type="protein sequence ID" value="MFD1789878.1"/>
    <property type="molecule type" value="Genomic_DNA"/>
</dbReference>
<keyword evidence="2" id="KW-0223">Dioxygenase</keyword>
<organism evidence="2 3">
    <name type="scientific">Sphingomonas floccifaciens</name>
    <dbReference type="NCBI Taxonomy" id="1844115"/>
    <lineage>
        <taxon>Bacteria</taxon>
        <taxon>Pseudomonadati</taxon>
        <taxon>Pseudomonadota</taxon>
        <taxon>Alphaproteobacteria</taxon>
        <taxon>Sphingomonadales</taxon>
        <taxon>Sphingomonadaceae</taxon>
        <taxon>Sphingomonas</taxon>
    </lineage>
</organism>
<dbReference type="Pfam" id="PF02900">
    <property type="entry name" value="LigB"/>
    <property type="match status" value="1"/>
</dbReference>
<evidence type="ECO:0000313" key="2">
    <source>
        <dbReference type="EMBL" id="MFD1789878.1"/>
    </source>
</evidence>
<dbReference type="NCBIfam" id="NF009903">
    <property type="entry name" value="PRK13366.1"/>
    <property type="match status" value="1"/>
</dbReference>
<keyword evidence="3" id="KW-1185">Reference proteome</keyword>
<dbReference type="RefSeq" id="WP_380942182.1">
    <property type="nucleotide sequence ID" value="NZ_JBHUFC010000025.1"/>
</dbReference>
<dbReference type="NCBIfam" id="NF009902">
    <property type="entry name" value="PRK13365.1"/>
    <property type="match status" value="1"/>
</dbReference>
<protein>
    <submittedName>
        <fullName evidence="2">Class III extradiol dioxygenase subunit beta</fullName>
    </submittedName>
</protein>
<sequence>MARITAGIGCSHIPVLGFAHDHKRTQEPIFAPAFAGFDWTREWEKAEKPDVVILVYNDHASAFDMKIIPTFAIGCGERYAPADEGFGPRPVPEVIGHPVLAWHIAQSLVLDEFDMTIINEMTVDHGLTVPMTMMFGDVDAWPVKVIPLAVNVVTYPPPSGNRCWALGEAIARAVESFPEDLNVQVWGTGGMSHQLQGPRAGLINREWDTAFLDRLSGDSDALRHIPHIEYLRETGSEGIEMVMWLIMRGALGQATRELHRHYHVPASNTALGHIVLEPVEQAA</sequence>
<reference evidence="3" key="1">
    <citation type="journal article" date="2019" name="Int. J. Syst. Evol. Microbiol.">
        <title>The Global Catalogue of Microorganisms (GCM) 10K type strain sequencing project: providing services to taxonomists for standard genome sequencing and annotation.</title>
        <authorList>
            <consortium name="The Broad Institute Genomics Platform"/>
            <consortium name="The Broad Institute Genome Sequencing Center for Infectious Disease"/>
            <person name="Wu L."/>
            <person name="Ma J."/>
        </authorList>
    </citation>
    <scope>NUCLEOTIDE SEQUENCE [LARGE SCALE GENOMIC DNA]</scope>
    <source>
        <strain evidence="3">Q85</strain>
    </source>
</reference>
<evidence type="ECO:0000313" key="3">
    <source>
        <dbReference type="Proteomes" id="UP001597283"/>
    </source>
</evidence>
<dbReference type="SUPFAM" id="SSF53213">
    <property type="entry name" value="LigB-like"/>
    <property type="match status" value="1"/>
</dbReference>
<dbReference type="Gene3D" id="3.40.830.10">
    <property type="entry name" value="LigB-like"/>
    <property type="match status" value="1"/>
</dbReference>
<name>A0ABW4NJB9_9SPHN</name>
<proteinExistence type="predicted"/>
<dbReference type="NCBIfam" id="NF009901">
    <property type="entry name" value="PRK13364.1"/>
    <property type="match status" value="1"/>
</dbReference>
<dbReference type="InterPro" id="IPR004183">
    <property type="entry name" value="Xdiol_dOase_suB"/>
</dbReference>
<dbReference type="GO" id="GO:0051213">
    <property type="term" value="F:dioxygenase activity"/>
    <property type="evidence" value="ECO:0007669"/>
    <property type="project" value="UniProtKB-KW"/>
</dbReference>
<gene>
    <name evidence="2" type="ORF">ACFSC3_20160</name>
</gene>
<accession>A0ABW4NJB9</accession>
<evidence type="ECO:0000259" key="1">
    <source>
        <dbReference type="Pfam" id="PF02900"/>
    </source>
</evidence>
<dbReference type="Proteomes" id="UP001597283">
    <property type="component" value="Unassembled WGS sequence"/>
</dbReference>
<comment type="caution">
    <text evidence="2">The sequence shown here is derived from an EMBL/GenBank/DDBJ whole genome shotgun (WGS) entry which is preliminary data.</text>
</comment>